<evidence type="ECO:0000256" key="6">
    <source>
        <dbReference type="ARBA" id="ARBA00022664"/>
    </source>
</evidence>
<dbReference type="InterPro" id="IPR003307">
    <property type="entry name" value="W2_domain"/>
</dbReference>
<name>A0A553QRJ4_9TELE</name>
<evidence type="ECO:0000256" key="9">
    <source>
        <dbReference type="ARBA" id="ARBA00022884"/>
    </source>
</evidence>
<evidence type="ECO:0000256" key="5">
    <source>
        <dbReference type="ARBA" id="ARBA00022574"/>
    </source>
</evidence>
<dbReference type="SUPFAM" id="SSF48371">
    <property type="entry name" value="ARM repeat"/>
    <property type="match status" value="3"/>
</dbReference>
<keyword evidence="8" id="KW-0810">Translation regulation</keyword>
<feature type="region of interest" description="Disordered" evidence="17">
    <location>
        <begin position="956"/>
        <end position="1116"/>
    </location>
</feature>
<dbReference type="PANTHER" id="PTHR23253:SF23">
    <property type="entry name" value="EUKARYOTIC TRANSLATION INITIATION FACTOR 4 GAMMA 3"/>
    <property type="match status" value="1"/>
</dbReference>
<dbReference type="FunFam" id="1.20.960.50:FF:000001">
    <property type="entry name" value="Cleavage stimulation factor subunit 1"/>
    <property type="match status" value="1"/>
</dbReference>
<feature type="compositionally biased region" description="Polar residues" evidence="17">
    <location>
        <begin position="1048"/>
        <end position="1057"/>
    </location>
</feature>
<comment type="function">
    <text evidence="13">One of the multiple factors required for polyadenylation and 3'-end cleavage of mammalian pre-mRNAs. May be responsible for the interaction of CSTF with other factors to form a stable complex on the pre-mRNA.</text>
</comment>
<dbReference type="GO" id="GO:0003729">
    <property type="term" value="F:mRNA binding"/>
    <property type="evidence" value="ECO:0007669"/>
    <property type="project" value="TreeGrafter"/>
</dbReference>
<dbReference type="SMART" id="SM00515">
    <property type="entry name" value="eIF5C"/>
    <property type="match status" value="1"/>
</dbReference>
<protein>
    <recommendedName>
        <fullName evidence="15">Cleavage stimulation factor subunit 1</fullName>
    </recommendedName>
    <alternativeName>
        <fullName evidence="12">Cleavage stimulation factor 50 kDa subunit</fullName>
    </alternativeName>
</protein>
<feature type="region of interest" description="Disordered" evidence="17">
    <location>
        <begin position="448"/>
        <end position="471"/>
    </location>
</feature>
<feature type="domain" description="W2" evidence="18">
    <location>
        <begin position="1371"/>
        <end position="1542"/>
    </location>
</feature>
<evidence type="ECO:0000256" key="4">
    <source>
        <dbReference type="ARBA" id="ARBA00022553"/>
    </source>
</evidence>
<dbReference type="Gene3D" id="1.25.40.180">
    <property type="match status" value="3"/>
</dbReference>
<keyword evidence="5 16" id="KW-0853">WD repeat</keyword>
<feature type="compositionally biased region" description="Basic and acidic residues" evidence="17">
    <location>
        <begin position="813"/>
        <end position="826"/>
    </location>
</feature>
<evidence type="ECO:0000256" key="13">
    <source>
        <dbReference type="ARBA" id="ARBA00058408"/>
    </source>
</evidence>
<evidence type="ECO:0000256" key="2">
    <source>
        <dbReference type="ARBA" id="ARBA00005775"/>
    </source>
</evidence>
<dbReference type="GO" id="GO:0005634">
    <property type="term" value="C:nucleus"/>
    <property type="evidence" value="ECO:0007669"/>
    <property type="project" value="UniProtKB-SubCell"/>
</dbReference>
<dbReference type="SMART" id="SM00543">
    <property type="entry name" value="MIF4G"/>
    <property type="match status" value="1"/>
</dbReference>
<dbReference type="PANTHER" id="PTHR23253">
    <property type="entry name" value="EUKARYOTIC TRANSLATION INITIATION FACTOR 4 GAMMA"/>
    <property type="match status" value="1"/>
</dbReference>
<dbReference type="GO" id="GO:0006397">
    <property type="term" value="P:mRNA processing"/>
    <property type="evidence" value="ECO:0007669"/>
    <property type="project" value="UniProtKB-KW"/>
</dbReference>
<evidence type="ECO:0000256" key="8">
    <source>
        <dbReference type="ARBA" id="ARBA00022845"/>
    </source>
</evidence>
<feature type="repeat" description="WD" evidence="16">
    <location>
        <begin position="1843"/>
        <end position="1884"/>
    </location>
</feature>
<reference evidence="20 21" key="1">
    <citation type="journal article" date="2019" name="Sci. Data">
        <title>Hybrid genome assembly and annotation of Danionella translucida.</title>
        <authorList>
            <person name="Kadobianskyi M."/>
            <person name="Schulze L."/>
            <person name="Schuelke M."/>
            <person name="Judkewitz B."/>
        </authorList>
    </citation>
    <scope>NUCLEOTIDE SEQUENCE [LARGE SCALE GENOMIC DNA]</scope>
    <source>
        <strain evidence="20 21">Bolton</strain>
    </source>
</reference>
<feature type="compositionally biased region" description="Polar residues" evidence="17">
    <location>
        <begin position="448"/>
        <end position="463"/>
    </location>
</feature>
<feature type="compositionally biased region" description="Polar residues" evidence="17">
    <location>
        <begin position="188"/>
        <end position="223"/>
    </location>
</feature>
<dbReference type="Proteomes" id="UP000316079">
    <property type="component" value="Unassembled WGS sequence"/>
</dbReference>
<dbReference type="InterPro" id="IPR032028">
    <property type="entry name" value="CSTF1_dimer"/>
</dbReference>
<dbReference type="FunFam" id="1.25.40.180:FF:000002">
    <property type="entry name" value="Eukaryotic translation initiation factor 4 gamma, 3, putative"/>
    <property type="match status" value="1"/>
</dbReference>
<feature type="region of interest" description="Disordered" evidence="17">
    <location>
        <begin position="1"/>
        <end position="25"/>
    </location>
</feature>
<dbReference type="GO" id="GO:0006417">
    <property type="term" value="P:regulation of translation"/>
    <property type="evidence" value="ECO:0007669"/>
    <property type="project" value="UniProtKB-KW"/>
</dbReference>
<comment type="subcellular location">
    <subcellularLocation>
        <location evidence="1">Nucleus</location>
    </subcellularLocation>
</comment>
<dbReference type="PROSITE" id="PS50082">
    <property type="entry name" value="WD_REPEATS_2"/>
    <property type="match status" value="4"/>
</dbReference>
<dbReference type="OrthoDB" id="514777at2759"/>
<dbReference type="Pfam" id="PF02847">
    <property type="entry name" value="MA3"/>
    <property type="match status" value="1"/>
</dbReference>
<dbReference type="SMART" id="SM00544">
    <property type="entry name" value="MA3"/>
    <property type="match status" value="1"/>
</dbReference>
<comment type="subunit">
    <text evidence="14">Homodimer. The CSTF complex is composed of CSTF1 (50 kDa subunit), CSTF2 (64 kDa subunit) and CSTF3 (77 kDa subunit). Interacts (via repeats WD) directly with CSTF3. Interacts (via repeat WD6) with BARD1. Interacts with ERCC6.</text>
</comment>
<dbReference type="PROSITE" id="PS50294">
    <property type="entry name" value="WD_REPEATS_REGION"/>
    <property type="match status" value="2"/>
</dbReference>
<feature type="repeat" description="WD" evidence="16">
    <location>
        <begin position="1754"/>
        <end position="1795"/>
    </location>
</feature>
<dbReference type="InterPro" id="IPR016024">
    <property type="entry name" value="ARM-type_fold"/>
</dbReference>
<dbReference type="PROSITE" id="PS51366">
    <property type="entry name" value="MI"/>
    <property type="match status" value="1"/>
</dbReference>
<feature type="repeat" description="WD" evidence="16">
    <location>
        <begin position="1894"/>
        <end position="1928"/>
    </location>
</feature>
<keyword evidence="7" id="KW-0677">Repeat</keyword>
<dbReference type="FunFam" id="2.130.10.10:FF:000089">
    <property type="entry name" value="Cleavage stimulation factor subunit 1"/>
    <property type="match status" value="1"/>
</dbReference>
<dbReference type="Pfam" id="PF00400">
    <property type="entry name" value="WD40"/>
    <property type="match status" value="5"/>
</dbReference>
<dbReference type="STRING" id="623744.A0A553QRJ4"/>
<feature type="compositionally biased region" description="Low complexity" evidence="17">
    <location>
        <begin position="1102"/>
        <end position="1113"/>
    </location>
</feature>
<evidence type="ECO:0000256" key="14">
    <source>
        <dbReference type="ARBA" id="ARBA00066148"/>
    </source>
</evidence>
<dbReference type="Gene3D" id="2.130.10.10">
    <property type="entry name" value="YVTN repeat-like/Quinoprotein amine dehydrogenase"/>
    <property type="match status" value="2"/>
</dbReference>
<feature type="compositionally biased region" description="Polar residues" evidence="17">
    <location>
        <begin position="993"/>
        <end position="1005"/>
    </location>
</feature>
<dbReference type="InterPro" id="IPR036322">
    <property type="entry name" value="WD40_repeat_dom_sf"/>
</dbReference>
<keyword evidence="9" id="KW-0694">RNA-binding</keyword>
<feature type="compositionally biased region" description="Basic and acidic residues" evidence="17">
    <location>
        <begin position="956"/>
        <end position="965"/>
    </location>
</feature>
<evidence type="ECO:0000259" key="18">
    <source>
        <dbReference type="PROSITE" id="PS51363"/>
    </source>
</evidence>
<evidence type="ECO:0000256" key="10">
    <source>
        <dbReference type="ARBA" id="ARBA00022917"/>
    </source>
</evidence>
<dbReference type="SMART" id="SM00320">
    <property type="entry name" value="WD40"/>
    <property type="match status" value="6"/>
</dbReference>
<keyword evidence="3" id="KW-0396">Initiation factor</keyword>
<dbReference type="InterPro" id="IPR019775">
    <property type="entry name" value="WD40_repeat_CS"/>
</dbReference>
<evidence type="ECO:0000256" key="17">
    <source>
        <dbReference type="SAM" id="MobiDB-lite"/>
    </source>
</evidence>
<keyword evidence="4" id="KW-0597">Phosphoprotein</keyword>
<feature type="region of interest" description="Disordered" evidence="17">
    <location>
        <begin position="813"/>
        <end position="835"/>
    </location>
</feature>
<dbReference type="PROSITE" id="PS00678">
    <property type="entry name" value="WD_REPEATS_1"/>
    <property type="match status" value="1"/>
</dbReference>
<feature type="compositionally biased region" description="Basic and acidic residues" evidence="17">
    <location>
        <begin position="973"/>
        <end position="992"/>
    </location>
</feature>
<dbReference type="InterPro" id="IPR038184">
    <property type="entry name" value="CSTF1_dimer_sf"/>
</dbReference>
<dbReference type="Pfam" id="PF16699">
    <property type="entry name" value="CSTF1_dimer"/>
    <property type="match status" value="1"/>
</dbReference>
<gene>
    <name evidence="20" type="ORF">DNTS_029259</name>
</gene>
<dbReference type="FunFam" id="1.25.40.180:FF:000003">
    <property type="entry name" value="Putative eukaryotic translation initiation factor 4 gamma 1"/>
    <property type="match status" value="1"/>
</dbReference>
<evidence type="ECO:0000256" key="12">
    <source>
        <dbReference type="ARBA" id="ARBA00029851"/>
    </source>
</evidence>
<keyword evidence="10" id="KW-0648">Protein biosynthesis</keyword>
<dbReference type="InterPro" id="IPR001680">
    <property type="entry name" value="WD40_rpt"/>
</dbReference>
<keyword evidence="6" id="KW-0507">mRNA processing</keyword>
<dbReference type="InterPro" id="IPR003891">
    <property type="entry name" value="Initiation_fac_eIF4g_MI"/>
</dbReference>
<accession>A0A553QRJ4</accession>
<proteinExistence type="inferred from homology"/>
<evidence type="ECO:0000256" key="11">
    <source>
        <dbReference type="ARBA" id="ARBA00023242"/>
    </source>
</evidence>
<evidence type="ECO:0000256" key="16">
    <source>
        <dbReference type="PROSITE-ProRule" id="PRU00221"/>
    </source>
</evidence>
<dbReference type="InterPro" id="IPR003890">
    <property type="entry name" value="MIF4G-like_typ-3"/>
</dbReference>
<dbReference type="CDD" id="cd00200">
    <property type="entry name" value="WD40"/>
    <property type="match status" value="1"/>
</dbReference>
<feature type="repeat" description="WD" evidence="16">
    <location>
        <begin position="1689"/>
        <end position="1723"/>
    </location>
</feature>
<dbReference type="SUPFAM" id="SSF50978">
    <property type="entry name" value="WD40 repeat-like"/>
    <property type="match status" value="1"/>
</dbReference>
<evidence type="ECO:0000259" key="19">
    <source>
        <dbReference type="PROSITE" id="PS51366"/>
    </source>
</evidence>
<feature type="region of interest" description="Disordered" evidence="17">
    <location>
        <begin position="164"/>
        <end position="272"/>
    </location>
</feature>
<organism evidence="20 21">
    <name type="scientific">Danionella cerebrum</name>
    <dbReference type="NCBI Taxonomy" id="2873325"/>
    <lineage>
        <taxon>Eukaryota</taxon>
        <taxon>Metazoa</taxon>
        <taxon>Chordata</taxon>
        <taxon>Craniata</taxon>
        <taxon>Vertebrata</taxon>
        <taxon>Euteleostomi</taxon>
        <taxon>Actinopterygii</taxon>
        <taxon>Neopterygii</taxon>
        <taxon>Teleostei</taxon>
        <taxon>Ostariophysi</taxon>
        <taxon>Cypriniformes</taxon>
        <taxon>Danionidae</taxon>
        <taxon>Danioninae</taxon>
        <taxon>Danionella</taxon>
    </lineage>
</organism>
<dbReference type="InterPro" id="IPR015943">
    <property type="entry name" value="WD40/YVTN_repeat-like_dom_sf"/>
</dbReference>
<dbReference type="EMBL" id="SRMA01025603">
    <property type="protein sequence ID" value="TRY92599.1"/>
    <property type="molecule type" value="Genomic_DNA"/>
</dbReference>
<feature type="compositionally biased region" description="Pro residues" evidence="17">
    <location>
        <begin position="171"/>
        <end position="185"/>
    </location>
</feature>
<feature type="compositionally biased region" description="Polar residues" evidence="17">
    <location>
        <begin position="8"/>
        <end position="25"/>
    </location>
</feature>
<evidence type="ECO:0000256" key="3">
    <source>
        <dbReference type="ARBA" id="ARBA00022540"/>
    </source>
</evidence>
<dbReference type="Gene3D" id="1.20.960.50">
    <property type="entry name" value="Cleavage stimulation factor subunit 1, dimerisation domain"/>
    <property type="match status" value="1"/>
</dbReference>
<feature type="region of interest" description="Disordered" evidence="17">
    <location>
        <begin position="321"/>
        <end position="343"/>
    </location>
</feature>
<comment type="similarity">
    <text evidence="2">Belongs to the eukaryotic initiation factor 4G family.</text>
</comment>
<dbReference type="PROSITE" id="PS51363">
    <property type="entry name" value="W2"/>
    <property type="match status" value="1"/>
</dbReference>
<evidence type="ECO:0000313" key="20">
    <source>
        <dbReference type="EMBL" id="TRY92599.1"/>
    </source>
</evidence>
<dbReference type="Pfam" id="PF02020">
    <property type="entry name" value="W2"/>
    <property type="match status" value="1"/>
</dbReference>
<comment type="caution">
    <text evidence="20">The sequence shown here is derived from an EMBL/GenBank/DDBJ whole genome shotgun (WGS) entry which is preliminary data.</text>
</comment>
<feature type="compositionally biased region" description="Low complexity" evidence="17">
    <location>
        <begin position="324"/>
        <end position="341"/>
    </location>
</feature>
<dbReference type="FunFam" id="1.25.40.180:FF:000001">
    <property type="entry name" value="Eukaryotic translation initiation factor 4 gamma, 3, putative"/>
    <property type="match status" value="1"/>
</dbReference>
<sequence>MQAARPTLATNNPSIRPGSQTPTATVYSPNQPIMMTMTPMAFPAQTHQYYIPQYRHSSPYVGPPQQYAVQPPGSGTFYPGPGPGEYPAPYGKYRSLSSAHFRSSQLASHPAAAGPQYYTSQTVYPPSPPIIVPAPMLPLPTKREKKPIRIRDPNQGGKDITEEIMFGSHTPTPPGVHPASTPTPPSGRLSSTPTLPTGRLSSTPTPPQASLTHTHPSNCQTPEESMYATPPLRLSDSPALMDGKPSLDDRPKMESVSLKSISPGPRPSEPCLERSLPLLATSSSEVDFPSNSSNSCIKATAAGEPEFISTSTTSAKMFHDISSEDSLPESSSRSSASPSPSLKVVNGIVESQTASYEEPEVEEASKVALSCEGMLFRKESCHEVPVALEELQAELLPSRGAPLIPSVHSSSVSSRSTSVLAPPPGLAPLVQSIGSLEENQCLVQEQMKTQISPESHAQNNSRKFLSAEASPKSWKKPNDEVVMIETLMKEDGEETLKDCSAGDQVLSPPSLGTFSSPFTVLEQQEKLSEENGEVETEPLRNGVETESTDSGVTLGDSRGSMCSPTPLIQEGLMQTDGKRQYDRDFLLGFQFMPACVQKPEGLPQISDVVLDKMNQNKLPPRSVEPRLISRGSLLDFTPAFADFSRQMAGGRGVPPLNVRRLPPRKIIVNVSVNDDVQLTKAENAWKPGMKRESATDDPENIKTQELFRKVRSILNKLTPQMFHQLMKQVTDLTINTEERLKGVIDLVFEKAIDEPSFSVAYANMCRCLATLKVPTADKPHTTVNFRKLLLNRCQKEFERDKVDDVVLEKKQKELDSATSSTEREQLQEELEEAKDKARRRSTGNIKFIGELFKLKMLTEPIMHDCVVKLLKNHDDESLECLCRLLTTIGKDLDFEKAKPRMDQYFHQMEKIVKERKTSSRIRFMLQDVVDLRLHNWVSRRADQGPKTIEQIHKEAKLEEQEEQRKVHQQLLSKDSKRRPDQREQQRALREETWNTVPTNKNSRTIDPTKIPKISKPQIDEKIQLGPRAQINWIKGSSGGAKASDSELSRSTGNSLNRYSALQTSASQPSAPSPQTSEPDSRRHLGSRGSSGRERSEKLSNLGSSRPGPFSRGSSAKELIDGVNLIPEEARKEGPETNLTAHKVSISEEKCVTENSRASETVKSEVTGVSEKSALSEEEIERKSKAIIDEFLHINDYKEAVQCVSEMEQPALLYVFVRMGLESTLERSQKAREHVGLLFYQLIQKGILPYFQLYKGFSEILEQADDMAIDIPFIWLYLAELLSPMLREGGISMRELFSELSKPLLPVGRAAILFSEILHLLCKQMSHRKVGDLWRDSGLNWEDFLPEGEHLPAFISQHKLEFTVTEVSPVSLGSEKPCLSPMELLNQLEPLLLEDMTTDEQIFDWVEANLDDSQMSSSPFLRALMTIVCKAAVKDESTAYRVDTTVIQKRLPILHKYFNSDTERQLQALYALQSLIVAMDQPPNVLRMFFDFLYDEDVISEEAFYQWEMSKDPAEQQGKGVALKSVTAFFTWLREAEEELYKHSPGNTITLSLELANRAGNLYETEGTLNTCFIILHLTCSLQTVRMYRPKPTLKDRQHLYKLIISQLLYDGYTSIANSLISEVKPQNVVSPSEQLMQLAKIGMENDDSAVQYAIGRSDTVAPGVGIDLEFDADVQTMSPEASEYETCYVTSHKGPCRVATYSRDGQLIATGSADASIKILDTERMLAKSAMPLEIMMNETAQQNMENHPVIRTLYDHVDEVTCLSFHPTEQILASGSRDYTLKLFDYSKPSAKRAFKHVQEAEILRSISFHPSGDFLLVGTQHPTLRLYDVNTFQCFVSCNPLDQHTDSISGVCYNPSANTYVTCSKDGSIKLWDGVSNRCVVTFEKAHEGAEVCSAVFSKNSKYILSTGKDSVAKLWEISTGRTLVKYTGAGLSGRQTHRTQGVFNHTEDYVLLPDERTISLCCWDSRTAERKNLLSLGHNNIVRCIVHSPTNPGFMTCSDDFRARFWYRRTTTD</sequence>
<evidence type="ECO:0000256" key="15">
    <source>
        <dbReference type="ARBA" id="ARBA00074323"/>
    </source>
</evidence>
<dbReference type="FunFam" id="2.130.10.10:FF:000064">
    <property type="entry name" value="Cleavage stimulation factor subunit 1"/>
    <property type="match status" value="1"/>
</dbReference>
<dbReference type="Pfam" id="PF02854">
    <property type="entry name" value="MIF4G"/>
    <property type="match status" value="1"/>
</dbReference>
<feature type="region of interest" description="Disordered" evidence="17">
    <location>
        <begin position="527"/>
        <end position="562"/>
    </location>
</feature>
<evidence type="ECO:0000256" key="1">
    <source>
        <dbReference type="ARBA" id="ARBA00004123"/>
    </source>
</evidence>
<feature type="compositionally biased region" description="Low complexity" evidence="17">
    <location>
        <begin position="1059"/>
        <end position="1076"/>
    </location>
</feature>
<keyword evidence="21" id="KW-1185">Reference proteome</keyword>
<dbReference type="GO" id="GO:0003743">
    <property type="term" value="F:translation initiation factor activity"/>
    <property type="evidence" value="ECO:0007669"/>
    <property type="project" value="UniProtKB-KW"/>
</dbReference>
<feature type="domain" description="MI" evidence="19">
    <location>
        <begin position="1178"/>
        <end position="1300"/>
    </location>
</feature>
<dbReference type="CDD" id="cd11559">
    <property type="entry name" value="W2_eIF4G1_like"/>
    <property type="match status" value="1"/>
</dbReference>
<evidence type="ECO:0000313" key="21">
    <source>
        <dbReference type="Proteomes" id="UP000316079"/>
    </source>
</evidence>
<dbReference type="GO" id="GO:0016281">
    <property type="term" value="C:eukaryotic translation initiation factor 4F complex"/>
    <property type="evidence" value="ECO:0007669"/>
    <property type="project" value="TreeGrafter"/>
</dbReference>
<keyword evidence="11" id="KW-0539">Nucleus</keyword>
<evidence type="ECO:0000256" key="7">
    <source>
        <dbReference type="ARBA" id="ARBA00022737"/>
    </source>
</evidence>